<dbReference type="SMART" id="SM00487">
    <property type="entry name" value="DEXDc"/>
    <property type="match status" value="1"/>
</dbReference>
<feature type="domain" description="Helicase ATP-binding" evidence="13">
    <location>
        <begin position="24"/>
        <end position="192"/>
    </location>
</feature>
<comment type="caution">
    <text evidence="15">The sequence shown here is derived from an EMBL/GenBank/DDBJ whole genome shotgun (WGS) entry which is preliminary data.</text>
</comment>
<sequence length="630" mass="72112">MTIQEILKTYWNHDAFRPMQEDIIQSVLLGHDTLALLPTGGGKSVCFQVPALAKDGICIVISPLIALMKDQVENLKQKGIEAIAITAGMSKREVDMALDACIYNGVKFLYLSPERLLSDLVRERIKYMKVNLLAVDEAHCISQWGYDFRPAYLHIADLRELHPNVPVLALTATATAEVRQDIQDKLLFKNAIVYQKSFERKNISYVTQHEENKFRKMLDIARGVKGSGIVYVRSRRECAEVAKLFNDNGFSADFYHAGLSPDERSKKQEAWKNNSTRIIVATNAFGMGIDKPDVRFVLHKDPPDSLEAYYQEAGRCGRDEQKAYAILLYNEADRARQQKIYELSFPSVDEIKLVYHQLSNYFSIAYEAGEGISFDLDLGSFCAQYKLDVIKTLNALKFLEHDEYLSFTESVFLPSRFRFEVFNEELYNFQIQNAGWDAFIKAILRSYGGSFENYVSIKEFDVAKRANLSVQQVIEGLKQLDQYNILSYLPQNDKPQVTYIRPRQHPGDLRINKPYIAQRKENYLRKMEAVFAYCAAKKCRSQLLLAYFDEPNADKCGVCDVCLDEKRRQNARDINEDITGDIAQLLSIAPLELDDLVHAVKTGNEKERLEVIRLLLDAGKIKFNGDKYYL</sequence>
<keyword evidence="4" id="KW-0378">Hydrolase</keyword>
<evidence type="ECO:0000256" key="11">
    <source>
        <dbReference type="ARBA" id="ARBA00044535"/>
    </source>
</evidence>
<evidence type="ECO:0000256" key="2">
    <source>
        <dbReference type="ARBA" id="ARBA00022723"/>
    </source>
</evidence>
<comment type="similarity">
    <text evidence="1">Belongs to the helicase family. RecQ subfamily.</text>
</comment>
<evidence type="ECO:0000313" key="15">
    <source>
        <dbReference type="EMBL" id="MFD2864492.1"/>
    </source>
</evidence>
<dbReference type="GO" id="GO:0004386">
    <property type="term" value="F:helicase activity"/>
    <property type="evidence" value="ECO:0007669"/>
    <property type="project" value="UniProtKB-KW"/>
</dbReference>
<evidence type="ECO:0000256" key="10">
    <source>
        <dbReference type="ARBA" id="ARBA00034808"/>
    </source>
</evidence>
<dbReference type="PROSITE" id="PS51192">
    <property type="entry name" value="HELICASE_ATP_BIND_1"/>
    <property type="match status" value="1"/>
</dbReference>
<evidence type="ECO:0000259" key="13">
    <source>
        <dbReference type="PROSITE" id="PS51192"/>
    </source>
</evidence>
<comment type="catalytic activity">
    <reaction evidence="9">
        <text>Couples ATP hydrolysis with the unwinding of duplex DNA by translocating in the 3'-5' direction.</text>
        <dbReference type="EC" id="5.6.2.4"/>
    </reaction>
</comment>
<keyword evidence="16" id="KW-1185">Reference proteome</keyword>
<dbReference type="InterPro" id="IPR032284">
    <property type="entry name" value="RecQ_Zn-bd"/>
</dbReference>
<proteinExistence type="inferred from homology"/>
<keyword evidence="7" id="KW-0238">DNA-binding</keyword>
<keyword evidence="5 15" id="KW-0347">Helicase</keyword>
<dbReference type="PROSITE" id="PS51194">
    <property type="entry name" value="HELICASE_CTER"/>
    <property type="match status" value="1"/>
</dbReference>
<dbReference type="PANTHER" id="PTHR13710:SF105">
    <property type="entry name" value="ATP-DEPENDENT DNA HELICASE Q1"/>
    <property type="match status" value="1"/>
</dbReference>
<evidence type="ECO:0000256" key="1">
    <source>
        <dbReference type="ARBA" id="ARBA00005446"/>
    </source>
</evidence>
<dbReference type="SMART" id="SM00490">
    <property type="entry name" value="HELICc"/>
    <property type="match status" value="1"/>
</dbReference>
<dbReference type="InterPro" id="IPR027417">
    <property type="entry name" value="P-loop_NTPase"/>
</dbReference>
<dbReference type="InterPro" id="IPR014001">
    <property type="entry name" value="Helicase_ATP-bd"/>
</dbReference>
<dbReference type="Pfam" id="PF00270">
    <property type="entry name" value="DEAD"/>
    <property type="match status" value="1"/>
</dbReference>
<accession>A0ABW5XN64</accession>
<evidence type="ECO:0000256" key="9">
    <source>
        <dbReference type="ARBA" id="ARBA00034617"/>
    </source>
</evidence>
<keyword evidence="3" id="KW-0547">Nucleotide-binding</keyword>
<dbReference type="SUPFAM" id="SSF52540">
    <property type="entry name" value="P-loop containing nucleoside triphosphate hydrolases"/>
    <property type="match status" value="1"/>
</dbReference>
<evidence type="ECO:0000256" key="4">
    <source>
        <dbReference type="ARBA" id="ARBA00022801"/>
    </source>
</evidence>
<keyword evidence="2" id="KW-0479">Metal-binding</keyword>
<dbReference type="Gene3D" id="3.40.50.300">
    <property type="entry name" value="P-loop containing nucleotide triphosphate hydrolases"/>
    <property type="match status" value="2"/>
</dbReference>
<dbReference type="NCBIfam" id="TIGR00614">
    <property type="entry name" value="recQ_fam"/>
    <property type="match status" value="1"/>
</dbReference>
<organism evidence="15 16">
    <name type="scientific">Mucilaginibacter antarcticus</name>
    <dbReference type="NCBI Taxonomy" id="1855725"/>
    <lineage>
        <taxon>Bacteria</taxon>
        <taxon>Pseudomonadati</taxon>
        <taxon>Bacteroidota</taxon>
        <taxon>Sphingobacteriia</taxon>
        <taxon>Sphingobacteriales</taxon>
        <taxon>Sphingobacteriaceae</taxon>
        <taxon>Mucilaginibacter</taxon>
    </lineage>
</organism>
<evidence type="ECO:0000256" key="12">
    <source>
        <dbReference type="ARBA" id="ARBA00044550"/>
    </source>
</evidence>
<dbReference type="InterPro" id="IPR004589">
    <property type="entry name" value="DNA_helicase_ATP-dep_RecQ"/>
</dbReference>
<dbReference type="Pfam" id="PF16124">
    <property type="entry name" value="RecQ_Zn_bind"/>
    <property type="match status" value="1"/>
</dbReference>
<dbReference type="InterPro" id="IPR036388">
    <property type="entry name" value="WH-like_DNA-bd_sf"/>
</dbReference>
<dbReference type="InterPro" id="IPR001650">
    <property type="entry name" value="Helicase_C-like"/>
</dbReference>
<evidence type="ECO:0000256" key="3">
    <source>
        <dbReference type="ARBA" id="ARBA00022741"/>
    </source>
</evidence>
<name>A0ABW5XN64_9SPHI</name>
<protein>
    <recommendedName>
        <fullName evidence="11">ATP-dependent DNA helicase RecQ</fullName>
        <ecNumber evidence="10">5.6.2.4</ecNumber>
    </recommendedName>
    <alternativeName>
        <fullName evidence="12">DNA 3'-5' helicase RecQ</fullName>
    </alternativeName>
</protein>
<dbReference type="Proteomes" id="UP001597601">
    <property type="component" value="Unassembled WGS sequence"/>
</dbReference>
<dbReference type="EC" id="5.6.2.4" evidence="10"/>
<keyword evidence="6" id="KW-0067">ATP-binding</keyword>
<keyword evidence="8" id="KW-0413">Isomerase</keyword>
<dbReference type="EMBL" id="JBHUON010000006">
    <property type="protein sequence ID" value="MFD2864492.1"/>
    <property type="molecule type" value="Genomic_DNA"/>
</dbReference>
<reference evidence="16" key="1">
    <citation type="journal article" date="2019" name="Int. J. Syst. Evol. Microbiol.">
        <title>The Global Catalogue of Microorganisms (GCM) 10K type strain sequencing project: providing services to taxonomists for standard genome sequencing and annotation.</title>
        <authorList>
            <consortium name="The Broad Institute Genomics Platform"/>
            <consortium name="The Broad Institute Genome Sequencing Center for Infectious Disease"/>
            <person name="Wu L."/>
            <person name="Ma J."/>
        </authorList>
    </citation>
    <scope>NUCLEOTIDE SEQUENCE [LARGE SCALE GENOMIC DNA]</scope>
    <source>
        <strain evidence="16">KCTC 52232</strain>
    </source>
</reference>
<dbReference type="RefSeq" id="WP_377125069.1">
    <property type="nucleotide sequence ID" value="NZ_JBHUON010000006.1"/>
</dbReference>
<dbReference type="Pfam" id="PF00271">
    <property type="entry name" value="Helicase_C"/>
    <property type="match status" value="1"/>
</dbReference>
<gene>
    <name evidence="15" type="ORF">ACFSYC_07295</name>
</gene>
<evidence type="ECO:0000256" key="6">
    <source>
        <dbReference type="ARBA" id="ARBA00022840"/>
    </source>
</evidence>
<dbReference type="CDD" id="cd17920">
    <property type="entry name" value="DEXHc_RecQ"/>
    <property type="match status" value="1"/>
</dbReference>
<dbReference type="Gene3D" id="1.10.10.10">
    <property type="entry name" value="Winged helix-like DNA-binding domain superfamily/Winged helix DNA-binding domain"/>
    <property type="match status" value="1"/>
</dbReference>
<feature type="domain" description="Helicase C-terminal" evidence="14">
    <location>
        <begin position="216"/>
        <end position="359"/>
    </location>
</feature>
<evidence type="ECO:0000256" key="7">
    <source>
        <dbReference type="ARBA" id="ARBA00023125"/>
    </source>
</evidence>
<evidence type="ECO:0000259" key="14">
    <source>
        <dbReference type="PROSITE" id="PS51194"/>
    </source>
</evidence>
<dbReference type="InterPro" id="IPR011545">
    <property type="entry name" value="DEAD/DEAH_box_helicase_dom"/>
</dbReference>
<dbReference type="PANTHER" id="PTHR13710">
    <property type="entry name" value="DNA HELICASE RECQ FAMILY MEMBER"/>
    <property type="match status" value="1"/>
</dbReference>
<evidence type="ECO:0000256" key="8">
    <source>
        <dbReference type="ARBA" id="ARBA00023235"/>
    </source>
</evidence>
<evidence type="ECO:0000313" key="16">
    <source>
        <dbReference type="Proteomes" id="UP001597601"/>
    </source>
</evidence>
<evidence type="ECO:0000256" key="5">
    <source>
        <dbReference type="ARBA" id="ARBA00022806"/>
    </source>
</evidence>